<dbReference type="KEGG" id="ssai:N0B31_14675"/>
<dbReference type="GeneID" id="74943691"/>
<dbReference type="Gene3D" id="3.40.50.1820">
    <property type="entry name" value="alpha/beta hydrolase"/>
    <property type="match status" value="1"/>
</dbReference>
<gene>
    <name evidence="1" type="ORF">N0B31_14675</name>
</gene>
<accession>A0A9E7R2E0</accession>
<name>A0A9E7R2E0_9EURY</name>
<dbReference type="InterPro" id="IPR029058">
    <property type="entry name" value="AB_hydrolase_fold"/>
</dbReference>
<dbReference type="RefSeq" id="WP_260592374.1">
    <property type="nucleotide sequence ID" value="NZ_CP104003.1"/>
</dbReference>
<reference evidence="1" key="1">
    <citation type="submission" date="2022-09" db="EMBL/GenBank/DDBJ databases">
        <title>Diverse halophilic archaea isolated from saline environments.</title>
        <authorList>
            <person name="Cui H.-L."/>
        </authorList>
    </citation>
    <scope>NUCLEOTIDE SEQUENCE</scope>
    <source>
        <strain evidence="1">ZS-35-S2</strain>
    </source>
</reference>
<evidence type="ECO:0000313" key="2">
    <source>
        <dbReference type="Proteomes" id="UP001057580"/>
    </source>
</evidence>
<dbReference type="EMBL" id="CP104003">
    <property type="protein sequence ID" value="UWM53380.1"/>
    <property type="molecule type" value="Genomic_DNA"/>
</dbReference>
<protein>
    <recommendedName>
        <fullName evidence="3">Alpha/beta hydrolase</fullName>
    </recommendedName>
</protein>
<sequence length="213" mass="23027">MNHRSARAVKLRVEDATLDGRLTIPPEATALIVLVNGQWGIRYASRETEVAAALRDRGFGTLLVELLTPEEDGDRDCRFAIDLHASRLAGVTDWLDRQHRTADMPRGFLGVGPGVATALRAVSHHDSESRAVVGVDGRVDLGADALAATTIPTLLLVDTDQAHLMRSHTEAYDDLDESAHRHVVLRSVVGADGTASTDVVALASDWFRTHLSP</sequence>
<evidence type="ECO:0008006" key="3">
    <source>
        <dbReference type="Google" id="ProtNLM"/>
    </source>
</evidence>
<evidence type="ECO:0000313" key="1">
    <source>
        <dbReference type="EMBL" id="UWM53380.1"/>
    </source>
</evidence>
<proteinExistence type="predicted"/>
<keyword evidence="2" id="KW-1185">Reference proteome</keyword>
<organism evidence="1 2">
    <name type="scientific">Salinirubellus salinus</name>
    <dbReference type="NCBI Taxonomy" id="1364945"/>
    <lineage>
        <taxon>Archaea</taxon>
        <taxon>Methanobacteriati</taxon>
        <taxon>Methanobacteriota</taxon>
        <taxon>Stenosarchaea group</taxon>
        <taxon>Halobacteria</taxon>
        <taxon>Halobacteriales</taxon>
        <taxon>Natronomonadaceae</taxon>
        <taxon>Salinirubellus</taxon>
    </lineage>
</organism>
<dbReference type="AlphaFoldDB" id="A0A9E7R2E0"/>
<dbReference type="SUPFAM" id="SSF53474">
    <property type="entry name" value="alpha/beta-Hydrolases"/>
    <property type="match status" value="1"/>
</dbReference>
<dbReference type="Proteomes" id="UP001057580">
    <property type="component" value="Chromosome"/>
</dbReference>